<dbReference type="SFLD" id="SFLDS00003">
    <property type="entry name" value="Haloacid_Dehalogenase"/>
    <property type="match status" value="1"/>
</dbReference>
<dbReference type="Gene3D" id="1.10.286.50">
    <property type="match status" value="1"/>
</dbReference>
<protein>
    <submittedName>
        <fullName evidence="1">Haloacid dehalogenase domain protein hydrolase</fullName>
    </submittedName>
</protein>
<reference evidence="1 2" key="2">
    <citation type="journal article" date="2013" name="Genome Announc.">
        <title>Genome of the Root-Associated Plant Growth-Promoting Bacterium Variovorax paradoxus Strain EPS.</title>
        <authorList>
            <person name="Han J.I."/>
            <person name="Spain J.C."/>
            <person name="Leadbetter J.R."/>
            <person name="Ovchinnikova G."/>
            <person name="Goodwin L.A."/>
            <person name="Han C.S."/>
            <person name="Woyke T."/>
            <person name="Davenport K.W."/>
            <person name="Orwin P.M."/>
        </authorList>
    </citation>
    <scope>NUCLEOTIDE SEQUENCE [LARGE SCALE GENOMIC DNA]</scope>
    <source>
        <strain evidence="1 2">EPS</strain>
    </source>
</reference>
<accession>E6VA16</accession>
<dbReference type="KEGG" id="vpe:Varpa_3214"/>
<dbReference type="Proteomes" id="UP000008917">
    <property type="component" value="Chromosome"/>
</dbReference>
<dbReference type="EMBL" id="CP002417">
    <property type="protein sequence ID" value="ADU37400.1"/>
    <property type="molecule type" value="Genomic_DNA"/>
</dbReference>
<dbReference type="GO" id="GO:0016787">
    <property type="term" value="F:hydrolase activity"/>
    <property type="evidence" value="ECO:0007669"/>
    <property type="project" value="UniProtKB-KW"/>
</dbReference>
<gene>
    <name evidence="1" type="ordered locus">Varpa_3214</name>
</gene>
<dbReference type="STRING" id="595537.Varpa_3214"/>
<evidence type="ECO:0000313" key="2">
    <source>
        <dbReference type="Proteomes" id="UP000008917"/>
    </source>
</evidence>
<reference evidence="2" key="1">
    <citation type="submission" date="2010-12" db="EMBL/GenBank/DDBJ databases">
        <title>Complete sequence of Variovorax paradoxus EPS.</title>
        <authorList>
            <consortium name="US DOE Joint Genome Institute"/>
            <person name="Lucas S."/>
            <person name="Copeland A."/>
            <person name="Lapidus A."/>
            <person name="Cheng J.-F."/>
            <person name="Goodwin L."/>
            <person name="Pitluck S."/>
            <person name="Teshima H."/>
            <person name="Detter J.C."/>
            <person name="Han C."/>
            <person name="Tapia R."/>
            <person name="Land M."/>
            <person name="Hauser L."/>
            <person name="Kyrpides N."/>
            <person name="Ivanova N."/>
            <person name="Ovchinnikova G."/>
            <person name="Orwin P."/>
            <person name="Han J.-I.G."/>
            <person name="Woyke T."/>
        </authorList>
    </citation>
    <scope>NUCLEOTIDE SEQUENCE [LARGE SCALE GENOMIC DNA]</scope>
    <source>
        <strain evidence="2">EPS</strain>
    </source>
</reference>
<dbReference type="SUPFAM" id="SSF56784">
    <property type="entry name" value="HAD-like"/>
    <property type="match status" value="1"/>
</dbReference>
<evidence type="ECO:0000313" key="1">
    <source>
        <dbReference type="EMBL" id="ADU37400.1"/>
    </source>
</evidence>
<keyword evidence="1" id="KW-0378">Hydrolase</keyword>
<sequence>MAYPERDACSQGPMGTPFMTQQPGTIFLIDVDNTLLDNDGVVGDLRAHLEEAFGTESANRYWTAFETLRSELGYVDYLGALQRYRAEESKRGMSDSRLLLMSGFLIDYPFADRLYPGALDALKHLRRHGPTVILSDGDVVFQPRKVQRSGLWDAVEGRVLIYVHKEQMLDTIEECHPAAHYVMVDDKLRLLSAMKAIWGPRLTTVFVRQGHYALDEQAIAAYAPADITIERIGDLIQIDDWAPKT</sequence>
<dbReference type="Gene3D" id="3.40.50.1000">
    <property type="entry name" value="HAD superfamily/HAD-like"/>
    <property type="match status" value="1"/>
</dbReference>
<dbReference type="SFLD" id="SFLDG01129">
    <property type="entry name" value="C1.5:_HAD__Beta-PGM__Phosphata"/>
    <property type="match status" value="1"/>
</dbReference>
<dbReference type="eggNOG" id="COG0546">
    <property type="taxonomic scope" value="Bacteria"/>
</dbReference>
<dbReference type="Pfam" id="PF00702">
    <property type="entry name" value="Hydrolase"/>
    <property type="match status" value="1"/>
</dbReference>
<name>E6VA16_VARPE</name>
<dbReference type="AlphaFoldDB" id="E6VA16"/>
<dbReference type="HOGENOM" id="CLU_1165021_0_0_4"/>
<dbReference type="InterPro" id="IPR036412">
    <property type="entry name" value="HAD-like_sf"/>
</dbReference>
<proteinExistence type="predicted"/>
<organism evidence="1 2">
    <name type="scientific">Variovorax paradoxus (strain EPS)</name>
    <dbReference type="NCBI Taxonomy" id="595537"/>
    <lineage>
        <taxon>Bacteria</taxon>
        <taxon>Pseudomonadati</taxon>
        <taxon>Pseudomonadota</taxon>
        <taxon>Betaproteobacteria</taxon>
        <taxon>Burkholderiales</taxon>
        <taxon>Comamonadaceae</taxon>
        <taxon>Variovorax</taxon>
    </lineage>
</organism>
<dbReference type="InterPro" id="IPR023214">
    <property type="entry name" value="HAD_sf"/>
</dbReference>